<sequence length="1065" mass="122034">MSSLGSVPDTINFPAEEKKILEHWDKESTFKKSLELSKDRPHFTFYDGPPFATGLPHYGHILAGTIKDVVTRWAAQTGHHVERRFGWDTHGLPVEFEVDKTLGIKGPGDVHEMGIGVYNNHCRSIVMRYSNEWRHTVQRMGRWIDFDNDYKTLYPWFMESVWWVFSELYKKDMVYRGVKVMPFSTGCSTPLSNFEAGQNYKDVQDPAAFVGFQLKDNPKRSLIIWTTTPWTLPSNLAIAVHPDLEYVAVKPKGGDKEYVLLKSRLTELWKKPDQYEILETFLGKALGGLEYEPVFPYFAHRRESGAFRVLLGTFITTDQGTGCVHQAPYFGEIDFATCLENGVITKDGDLVCPVDEKGLFTAEVADYKGQYVKDADKAILKALQQSGHLVKQATCQHSYPFCWRSDTPLLYKAVPSWFIRVESIVSKLLENNDKTYWVPTFVKEKRFANWLRDARDWAVSRNRFWGTPINLWVSDDYSEIVCPSSIKELEELTGKKITDIHRESVDDLTIKSKSGNILKRTSEVFDCWFESGSMPYAQQHYPFENKQRFEENFPADFIAEGIDQTRGWFYTLLVLSTALFDKPPFKNLICNGLILASDGNKMSKSKKNYPDPLEVVNKYGADALRLYLINSPVVRGETLKFKEDGVREVLKDVFLPWFNAFRILAANLRLFELDAKAKFDFHTGNAVNVMDRWIVSFTNSLVQYVRKEMELYHLYAVVNPLTKYFDTLTNIYIRLNRNRFKPENEDDEDRRIALSTLAHVLVTVVRLMAPFTPFFSEYLWDHLKTVIGSDKGSVHFTDIPEPHIEWIDADVERRVSAMREVIDITRTLRERKGISTRYPLREVIVVNRSQQFLDDVLSLKTYIQSELNVKEVTVSQDKAKYGVQLKAEPNFKLLGKRLRGDQKKVADYLRNTVTETELEELIANCKITVLGYELTSEEVGVAFTCDSGSGGNWETQAGNQTVVLLDCTEDQQLLEEGLSREIINRIQKLRKEAKLQPDDVASAYCTFEPVDGHLLKTAKAYLETISKSTGTTVKLNEDTKGKVVASSKSEIRDEQVEVKLILGAQ</sequence>
<evidence type="ECO:0000313" key="17">
    <source>
        <dbReference type="EMBL" id="CAG9115337.1"/>
    </source>
</evidence>
<dbReference type="InterPro" id="IPR033709">
    <property type="entry name" value="Anticodon_Ile_ABEc"/>
</dbReference>
<dbReference type="SUPFAM" id="SSF52374">
    <property type="entry name" value="Nucleotidylyl transferase"/>
    <property type="match status" value="1"/>
</dbReference>
<dbReference type="InterPro" id="IPR002300">
    <property type="entry name" value="aa-tRNA-synth_Ia"/>
</dbReference>
<dbReference type="PRINTS" id="PR00984">
    <property type="entry name" value="TRNASYNTHILE"/>
</dbReference>
<dbReference type="Gene3D" id="3.40.50.620">
    <property type="entry name" value="HUPs"/>
    <property type="match status" value="2"/>
</dbReference>
<dbReference type="InterPro" id="IPR023586">
    <property type="entry name" value="Ile-tRNA-ligase_type2"/>
</dbReference>
<keyword evidence="8 13" id="KW-0648">Protein biosynthesis</keyword>
<dbReference type="EMBL" id="CAJFCV020000004">
    <property type="protein sequence ID" value="CAG9115337.1"/>
    <property type="molecule type" value="Genomic_DNA"/>
</dbReference>
<dbReference type="InterPro" id="IPR014729">
    <property type="entry name" value="Rossmann-like_a/b/a_fold"/>
</dbReference>
<keyword evidence="5 13" id="KW-0436">Ligase</keyword>
<dbReference type="AlphaFoldDB" id="A0A1I7RHV8"/>
<dbReference type="Proteomes" id="UP000659654">
    <property type="component" value="Unassembled WGS sequence"/>
</dbReference>
<dbReference type="InterPro" id="IPR001412">
    <property type="entry name" value="aa-tRNA-synth_I_CS"/>
</dbReference>
<dbReference type="PROSITE" id="PS00178">
    <property type="entry name" value="AA_TRNA_LIGASE_I"/>
    <property type="match status" value="1"/>
</dbReference>
<dbReference type="Proteomes" id="UP000582659">
    <property type="component" value="Unassembled WGS sequence"/>
</dbReference>
<organism evidence="18 20">
    <name type="scientific">Bursaphelenchus xylophilus</name>
    <name type="common">Pinewood nematode worm</name>
    <name type="synonym">Aphelenchoides xylophilus</name>
    <dbReference type="NCBI Taxonomy" id="6326"/>
    <lineage>
        <taxon>Eukaryota</taxon>
        <taxon>Metazoa</taxon>
        <taxon>Ecdysozoa</taxon>
        <taxon>Nematoda</taxon>
        <taxon>Chromadorea</taxon>
        <taxon>Rhabditida</taxon>
        <taxon>Tylenchina</taxon>
        <taxon>Tylenchomorpha</taxon>
        <taxon>Aphelenchoidea</taxon>
        <taxon>Aphelenchoididae</taxon>
        <taxon>Bursaphelenchus</taxon>
    </lineage>
</organism>
<dbReference type="InterPro" id="IPR013155">
    <property type="entry name" value="M/V/L/I-tRNA-synth_anticd-bd"/>
</dbReference>
<dbReference type="InterPro" id="IPR002301">
    <property type="entry name" value="Ile-tRNA-ligase"/>
</dbReference>
<evidence type="ECO:0000256" key="5">
    <source>
        <dbReference type="ARBA" id="ARBA00022598"/>
    </source>
</evidence>
<dbReference type="SUPFAM" id="SSF47323">
    <property type="entry name" value="Anticodon-binding domain of a subclass of class I aminoacyl-tRNA synthetases"/>
    <property type="match status" value="1"/>
</dbReference>
<reference evidence="17" key="2">
    <citation type="submission" date="2020-08" db="EMBL/GenBank/DDBJ databases">
        <authorList>
            <person name="Kikuchi T."/>
        </authorList>
    </citation>
    <scope>NUCLEOTIDE SEQUENCE</scope>
    <source>
        <strain evidence="16">Ka4C1</strain>
    </source>
</reference>
<dbReference type="GO" id="GO:0002161">
    <property type="term" value="F:aminoacyl-tRNA deacylase activity"/>
    <property type="evidence" value="ECO:0007669"/>
    <property type="project" value="InterPro"/>
</dbReference>
<dbReference type="GO" id="GO:0005524">
    <property type="term" value="F:ATP binding"/>
    <property type="evidence" value="ECO:0007669"/>
    <property type="project" value="UniProtKB-KW"/>
</dbReference>
<dbReference type="CDD" id="cd00818">
    <property type="entry name" value="IleRS_core"/>
    <property type="match status" value="1"/>
</dbReference>
<keyword evidence="4" id="KW-0963">Cytoplasm</keyword>
<dbReference type="Pfam" id="PF19302">
    <property type="entry name" value="DUF5915"/>
    <property type="match status" value="1"/>
</dbReference>
<reference evidence="20" key="1">
    <citation type="submission" date="2016-11" db="UniProtKB">
        <authorList>
            <consortium name="WormBaseParasite"/>
        </authorList>
    </citation>
    <scope>IDENTIFICATION</scope>
</reference>
<dbReference type="GO" id="GO:0006428">
    <property type="term" value="P:isoleucyl-tRNA aminoacylation"/>
    <property type="evidence" value="ECO:0007669"/>
    <property type="project" value="InterPro"/>
</dbReference>
<evidence type="ECO:0000256" key="3">
    <source>
        <dbReference type="ARBA" id="ARBA00013165"/>
    </source>
</evidence>
<comment type="catalytic activity">
    <reaction evidence="11">
        <text>tRNA(Ile) + L-isoleucine + ATP = L-isoleucyl-tRNA(Ile) + AMP + diphosphate</text>
        <dbReference type="Rhea" id="RHEA:11060"/>
        <dbReference type="Rhea" id="RHEA-COMP:9666"/>
        <dbReference type="Rhea" id="RHEA-COMP:9695"/>
        <dbReference type="ChEBI" id="CHEBI:30616"/>
        <dbReference type="ChEBI" id="CHEBI:33019"/>
        <dbReference type="ChEBI" id="CHEBI:58045"/>
        <dbReference type="ChEBI" id="CHEBI:78442"/>
        <dbReference type="ChEBI" id="CHEBI:78528"/>
        <dbReference type="ChEBI" id="CHEBI:456215"/>
        <dbReference type="EC" id="6.1.1.5"/>
    </reaction>
</comment>
<comment type="subcellular location">
    <subcellularLocation>
        <location evidence="1">Cytoplasm</location>
    </subcellularLocation>
</comment>
<dbReference type="InterPro" id="IPR009008">
    <property type="entry name" value="Val/Leu/Ile-tRNA-synth_edit"/>
</dbReference>
<evidence type="ECO:0000256" key="2">
    <source>
        <dbReference type="ARBA" id="ARBA00005594"/>
    </source>
</evidence>
<keyword evidence="6 13" id="KW-0547">Nucleotide-binding</keyword>
<dbReference type="WBParaSite" id="BXY_0028700.1">
    <property type="protein sequence ID" value="BXY_0028700.1"/>
    <property type="gene ID" value="BXY_0028700"/>
</dbReference>
<dbReference type="PANTHER" id="PTHR42780">
    <property type="entry name" value="SOLEUCYL-TRNA SYNTHETASE"/>
    <property type="match status" value="1"/>
</dbReference>
<feature type="domain" description="Methionyl/Valyl/Leucyl/Isoleucyl-tRNA synthetase anticodon-binding" evidence="15">
    <location>
        <begin position="691"/>
        <end position="843"/>
    </location>
</feature>
<evidence type="ECO:0000256" key="7">
    <source>
        <dbReference type="ARBA" id="ARBA00022840"/>
    </source>
</evidence>
<dbReference type="GO" id="GO:0000049">
    <property type="term" value="F:tRNA binding"/>
    <property type="evidence" value="ECO:0007669"/>
    <property type="project" value="InterPro"/>
</dbReference>
<dbReference type="PANTHER" id="PTHR42780:SF1">
    <property type="entry name" value="ISOLEUCINE--TRNA LIGASE, CYTOPLASMIC"/>
    <property type="match status" value="1"/>
</dbReference>
<evidence type="ECO:0000256" key="11">
    <source>
        <dbReference type="ARBA" id="ARBA00048359"/>
    </source>
</evidence>
<dbReference type="SMR" id="A0A1I7RHV8"/>
<protein>
    <recommendedName>
        <fullName evidence="12">Isoleucine--tRNA ligase, cytoplasmic</fullName>
        <ecNumber evidence="3">6.1.1.5</ecNumber>
    </recommendedName>
    <alternativeName>
        <fullName evidence="10">Isoleucyl-tRNA synthetase</fullName>
    </alternativeName>
</protein>
<proteinExistence type="inferred from homology"/>
<dbReference type="GO" id="GO:0005737">
    <property type="term" value="C:cytoplasm"/>
    <property type="evidence" value="ECO:0007669"/>
    <property type="project" value="UniProtKB-SubCell"/>
</dbReference>
<dbReference type="CDD" id="cd07961">
    <property type="entry name" value="Anticodon_Ia_Ile_ABEc"/>
    <property type="match status" value="1"/>
</dbReference>
<evidence type="ECO:0000256" key="10">
    <source>
        <dbReference type="ARBA" id="ARBA00032665"/>
    </source>
</evidence>
<dbReference type="NCBIfam" id="TIGR00392">
    <property type="entry name" value="ileS"/>
    <property type="match status" value="1"/>
</dbReference>
<keyword evidence="19" id="KW-1185">Reference proteome</keyword>
<evidence type="ECO:0000256" key="1">
    <source>
        <dbReference type="ARBA" id="ARBA00004496"/>
    </source>
</evidence>
<dbReference type="EC" id="6.1.1.5" evidence="3"/>
<dbReference type="Pfam" id="PF08264">
    <property type="entry name" value="Anticodon_1"/>
    <property type="match status" value="1"/>
</dbReference>
<evidence type="ECO:0000313" key="19">
    <source>
        <dbReference type="Proteomes" id="UP000659654"/>
    </source>
</evidence>
<feature type="domain" description="Aminoacyl-tRNA synthetase class Ia" evidence="14">
    <location>
        <begin position="19"/>
        <end position="638"/>
    </location>
</feature>
<dbReference type="Proteomes" id="UP000095284">
    <property type="component" value="Unplaced"/>
</dbReference>
<dbReference type="Pfam" id="PF00133">
    <property type="entry name" value="tRNA-synt_1"/>
    <property type="match status" value="1"/>
</dbReference>
<dbReference type="EMBL" id="CAJFDI010000004">
    <property type="protein sequence ID" value="CAD5226050.1"/>
    <property type="molecule type" value="Genomic_DNA"/>
</dbReference>
<keyword evidence="7 13" id="KW-0067">ATP-binding</keyword>
<dbReference type="OrthoDB" id="1706657at2759"/>
<evidence type="ECO:0000313" key="20">
    <source>
        <dbReference type="WBParaSite" id="BXY_0028700.1"/>
    </source>
</evidence>
<accession>A0A1I7RHV8</accession>
<name>A0A1I7RHV8_BURXY</name>
<evidence type="ECO:0000256" key="8">
    <source>
        <dbReference type="ARBA" id="ARBA00022917"/>
    </source>
</evidence>
<evidence type="ECO:0000259" key="15">
    <source>
        <dbReference type="Pfam" id="PF08264"/>
    </source>
</evidence>
<dbReference type="HAMAP" id="MF_02003">
    <property type="entry name" value="Ile_tRNA_synth_type2"/>
    <property type="match status" value="1"/>
</dbReference>
<evidence type="ECO:0000256" key="13">
    <source>
        <dbReference type="RuleBase" id="RU363035"/>
    </source>
</evidence>
<evidence type="ECO:0000256" key="9">
    <source>
        <dbReference type="ARBA" id="ARBA00023146"/>
    </source>
</evidence>
<dbReference type="eggNOG" id="KOG0434">
    <property type="taxonomic scope" value="Eukaryota"/>
</dbReference>
<evidence type="ECO:0000313" key="16">
    <source>
        <dbReference type="EMBL" id="CAD5226050.1"/>
    </source>
</evidence>
<dbReference type="FunFam" id="3.40.50.620:FF:000023">
    <property type="entry name" value="Isoleucyl-tRNA synthetase,cytoplasmic"/>
    <property type="match status" value="1"/>
</dbReference>
<dbReference type="InterPro" id="IPR009080">
    <property type="entry name" value="tRNAsynth_Ia_anticodon-bd"/>
</dbReference>
<dbReference type="GO" id="GO:0004822">
    <property type="term" value="F:isoleucine-tRNA ligase activity"/>
    <property type="evidence" value="ECO:0007669"/>
    <property type="project" value="UniProtKB-EC"/>
</dbReference>
<evidence type="ECO:0000313" key="18">
    <source>
        <dbReference type="Proteomes" id="UP000095284"/>
    </source>
</evidence>
<evidence type="ECO:0000256" key="6">
    <source>
        <dbReference type="ARBA" id="ARBA00022741"/>
    </source>
</evidence>
<keyword evidence="9 13" id="KW-0030">Aminoacyl-tRNA synthetase</keyword>
<dbReference type="SUPFAM" id="SSF50677">
    <property type="entry name" value="ValRS/IleRS/LeuRS editing domain"/>
    <property type="match status" value="1"/>
</dbReference>
<dbReference type="FunFam" id="3.40.50.620:FF:000050">
    <property type="entry name" value="Isoleucyl-tRNA synthetase,cytoplasmic"/>
    <property type="match status" value="1"/>
</dbReference>
<evidence type="ECO:0000256" key="4">
    <source>
        <dbReference type="ARBA" id="ARBA00022490"/>
    </source>
</evidence>
<dbReference type="Gene3D" id="1.10.730.10">
    <property type="entry name" value="Isoleucyl-tRNA Synthetase, Domain 1"/>
    <property type="match status" value="1"/>
</dbReference>
<evidence type="ECO:0000256" key="12">
    <source>
        <dbReference type="ARBA" id="ARBA00069879"/>
    </source>
</evidence>
<gene>
    <name evidence="16" type="ORF">BXYJ_LOCUS8851</name>
</gene>
<comment type="similarity">
    <text evidence="2 13">Belongs to the class-I aminoacyl-tRNA synthetase family.</text>
</comment>
<evidence type="ECO:0000259" key="14">
    <source>
        <dbReference type="Pfam" id="PF00133"/>
    </source>
</evidence>